<evidence type="ECO:0000313" key="3">
    <source>
        <dbReference type="EMBL" id="NSL87111.1"/>
    </source>
</evidence>
<dbReference type="GO" id="GO:0016989">
    <property type="term" value="F:sigma factor antagonist activity"/>
    <property type="evidence" value="ECO:0007669"/>
    <property type="project" value="TreeGrafter"/>
</dbReference>
<evidence type="ECO:0000313" key="4">
    <source>
        <dbReference type="Proteomes" id="UP000281028"/>
    </source>
</evidence>
<dbReference type="OrthoDB" id="738872at2"/>
<evidence type="ECO:0000259" key="1">
    <source>
        <dbReference type="Pfam" id="PF04773"/>
    </source>
</evidence>
<dbReference type="Pfam" id="PF16344">
    <property type="entry name" value="FecR_C"/>
    <property type="match status" value="1"/>
</dbReference>
<protein>
    <submittedName>
        <fullName evidence="3">DUF4974 domain-containing protein</fullName>
    </submittedName>
</protein>
<dbReference type="PANTHER" id="PTHR30273">
    <property type="entry name" value="PERIPLASMIC SIGNAL SENSOR AND SIGMA FACTOR ACTIVATOR FECR-RELATED"/>
    <property type="match status" value="1"/>
</dbReference>
<dbReference type="RefSeq" id="WP_127044235.1">
    <property type="nucleotide sequence ID" value="NZ_JAABOK010000004.1"/>
</dbReference>
<dbReference type="PIRSF" id="PIRSF018266">
    <property type="entry name" value="FecR"/>
    <property type="match status" value="1"/>
</dbReference>
<dbReference type="Gene3D" id="2.60.120.1440">
    <property type="match status" value="1"/>
</dbReference>
<organism evidence="3 4">
    <name type="scientific">Chitinophaga solisilvae</name>
    <dbReference type="NCBI Taxonomy" id="1233460"/>
    <lineage>
        <taxon>Bacteria</taxon>
        <taxon>Pseudomonadati</taxon>
        <taxon>Bacteroidota</taxon>
        <taxon>Chitinophagia</taxon>
        <taxon>Chitinophagales</taxon>
        <taxon>Chitinophagaceae</taxon>
        <taxon>Chitinophaga</taxon>
    </lineage>
</organism>
<dbReference type="InterPro" id="IPR012373">
    <property type="entry name" value="Ferrdict_sens_TM"/>
</dbReference>
<dbReference type="Proteomes" id="UP000281028">
    <property type="component" value="Unassembled WGS sequence"/>
</dbReference>
<dbReference type="InterPro" id="IPR006860">
    <property type="entry name" value="FecR"/>
</dbReference>
<dbReference type="Gene3D" id="3.55.50.30">
    <property type="match status" value="1"/>
</dbReference>
<dbReference type="Pfam" id="PF04773">
    <property type="entry name" value="FecR"/>
    <property type="match status" value="1"/>
</dbReference>
<dbReference type="InterPro" id="IPR032508">
    <property type="entry name" value="FecR_C"/>
</dbReference>
<evidence type="ECO:0000259" key="2">
    <source>
        <dbReference type="Pfam" id="PF16344"/>
    </source>
</evidence>
<comment type="caution">
    <text evidence="3">The sequence shown here is derived from an EMBL/GenBank/DDBJ whole genome shotgun (WGS) entry which is preliminary data.</text>
</comment>
<dbReference type="PANTHER" id="PTHR30273:SF2">
    <property type="entry name" value="PROTEIN FECR"/>
    <property type="match status" value="1"/>
</dbReference>
<gene>
    <name evidence="3" type="ORF">ECE50_009735</name>
</gene>
<name>A0A433W9V9_9BACT</name>
<feature type="domain" description="FecR protein" evidence="1">
    <location>
        <begin position="107"/>
        <end position="199"/>
    </location>
</feature>
<dbReference type="AlphaFoldDB" id="A0A433W9V9"/>
<reference evidence="3" key="1">
    <citation type="submission" date="2020-05" db="EMBL/GenBank/DDBJ databases">
        <title>Chitinophaga laudate sp. nov., isolated from a tropical peat swamp.</title>
        <authorList>
            <person name="Goh C.B.S."/>
            <person name="Lee M.S."/>
            <person name="Parimannan S."/>
            <person name="Pasbakhsh P."/>
            <person name="Yule C.M."/>
            <person name="Rajandas H."/>
            <person name="Loke S."/>
            <person name="Croft L."/>
            <person name="Tan J.B.L."/>
        </authorList>
    </citation>
    <scope>NUCLEOTIDE SEQUENCE</scope>
    <source>
        <strain evidence="3">Mgbs1</strain>
    </source>
</reference>
<feature type="domain" description="Protein FecR C-terminal" evidence="2">
    <location>
        <begin position="246"/>
        <end position="312"/>
    </location>
</feature>
<dbReference type="EMBL" id="RIAR02000001">
    <property type="protein sequence ID" value="NSL87111.1"/>
    <property type="molecule type" value="Genomic_DNA"/>
</dbReference>
<accession>A0A433W9V9</accession>
<keyword evidence="4" id="KW-1185">Reference proteome</keyword>
<proteinExistence type="predicted"/>
<sequence length="313" mass="34783">MNKDLIAKYFAGRCTADESRKVQQWLDEQGPEWVDQYMAAHWDADAITSTAEERSRLAAGIISMAPVRKGRTRWLRIAVAAACITAIAATCWILLPGRTQALAWTEISNNSDSIRTIQLPDASVVTLNKTASLRYSSAYNRKNRMVVLEGEAFFEVRPDANRPFLVQAGTATARVYGTAFNVNALPGASELRVALQSGKIGVTCDSNSAEKIMTPGQLLVFNKQSHEITMLQSPAENADSWRKGELHFVNAPFRDVLLQLENTYGLHVVYHGQPQQQTVTASFPAGNLPKVLQHLSFIWELDFRQRGDSVFIK</sequence>